<dbReference type="InterPro" id="IPR012310">
    <property type="entry name" value="DNA_ligase_ATP-dep_cent"/>
</dbReference>
<dbReference type="EMBL" id="BAAAZP010000101">
    <property type="protein sequence ID" value="GAA3684286.1"/>
    <property type="molecule type" value="Genomic_DNA"/>
</dbReference>
<accession>A0ABP7CAZ1</accession>
<comment type="caution">
    <text evidence="3">The sequence shown here is derived from an EMBL/GenBank/DDBJ whole genome shotgun (WGS) entry which is preliminary data.</text>
</comment>
<evidence type="ECO:0000313" key="3">
    <source>
        <dbReference type="EMBL" id="GAA3684286.1"/>
    </source>
</evidence>
<feature type="region of interest" description="Disordered" evidence="1">
    <location>
        <begin position="103"/>
        <end position="137"/>
    </location>
</feature>
<feature type="domain" description="ATP-dependent DNA ligase family profile" evidence="2">
    <location>
        <begin position="72"/>
        <end position="108"/>
    </location>
</feature>
<protein>
    <recommendedName>
        <fullName evidence="2">ATP-dependent DNA ligase family profile domain-containing protein</fullName>
    </recommendedName>
</protein>
<evidence type="ECO:0000256" key="1">
    <source>
        <dbReference type="SAM" id="MobiDB-lite"/>
    </source>
</evidence>
<dbReference type="Pfam" id="PF01068">
    <property type="entry name" value="DNA_ligase_A_M"/>
    <property type="match status" value="1"/>
</dbReference>
<dbReference type="RefSeq" id="WP_344884480.1">
    <property type="nucleotide sequence ID" value="NZ_BAAAZP010000101.1"/>
</dbReference>
<organism evidence="3 4">
    <name type="scientific">Nonomuraea antimicrobica</name>
    <dbReference type="NCBI Taxonomy" id="561173"/>
    <lineage>
        <taxon>Bacteria</taxon>
        <taxon>Bacillati</taxon>
        <taxon>Actinomycetota</taxon>
        <taxon>Actinomycetes</taxon>
        <taxon>Streptosporangiales</taxon>
        <taxon>Streptosporangiaceae</taxon>
        <taxon>Nonomuraea</taxon>
    </lineage>
</organism>
<dbReference type="PROSITE" id="PS50160">
    <property type="entry name" value="DNA_LIGASE_A3"/>
    <property type="match status" value="1"/>
</dbReference>
<proteinExistence type="predicted"/>
<evidence type="ECO:0000259" key="2">
    <source>
        <dbReference type="PROSITE" id="PS50160"/>
    </source>
</evidence>
<reference evidence="4" key="1">
    <citation type="journal article" date="2019" name="Int. J. Syst. Evol. Microbiol.">
        <title>The Global Catalogue of Microorganisms (GCM) 10K type strain sequencing project: providing services to taxonomists for standard genome sequencing and annotation.</title>
        <authorList>
            <consortium name="The Broad Institute Genomics Platform"/>
            <consortium name="The Broad Institute Genome Sequencing Center for Infectious Disease"/>
            <person name="Wu L."/>
            <person name="Ma J."/>
        </authorList>
    </citation>
    <scope>NUCLEOTIDE SEQUENCE [LARGE SCALE GENOMIC DNA]</scope>
    <source>
        <strain evidence="4">JCM 16904</strain>
    </source>
</reference>
<dbReference type="Gene3D" id="3.30.470.30">
    <property type="entry name" value="DNA ligase/mRNA capping enzyme"/>
    <property type="match status" value="1"/>
</dbReference>
<name>A0ABP7CAZ1_9ACTN</name>
<dbReference type="SUPFAM" id="SSF56091">
    <property type="entry name" value="DNA ligase/mRNA capping enzyme, catalytic domain"/>
    <property type="match status" value="1"/>
</dbReference>
<gene>
    <name evidence="3" type="ORF">GCM10022224_056160</name>
</gene>
<sequence length="137" mass="14903">MNLQSRNGARFNEVFPEVVWASFEHLPAGTLMDVEIVRWSEAGRLDFAALQRRNVAGPRAAEQLARVQPCHFVAFDVLKLRGRDVTGRPLVERRSLLEELFAPRPGGRSAGVGRADGRQGAGLAPGTPACTPSAWKG</sequence>
<keyword evidence="4" id="KW-1185">Reference proteome</keyword>
<dbReference type="Proteomes" id="UP001500902">
    <property type="component" value="Unassembled WGS sequence"/>
</dbReference>
<evidence type="ECO:0000313" key="4">
    <source>
        <dbReference type="Proteomes" id="UP001500902"/>
    </source>
</evidence>